<proteinExistence type="predicted"/>
<keyword evidence="5" id="KW-1185">Reference proteome</keyword>
<keyword evidence="1" id="KW-0378">Hydrolase</keyword>
<name>A0ABX1SJI8_9PSEU</name>
<dbReference type="InterPro" id="IPR017850">
    <property type="entry name" value="Alkaline_phosphatase_core_sf"/>
</dbReference>
<protein>
    <submittedName>
        <fullName evidence="4">Acid phosphatase</fullName>
    </submittedName>
</protein>
<evidence type="ECO:0000313" key="4">
    <source>
        <dbReference type="EMBL" id="NMI01013.1"/>
    </source>
</evidence>
<dbReference type="SUPFAM" id="SSF53649">
    <property type="entry name" value="Alkaline phosphatase-like"/>
    <property type="match status" value="1"/>
</dbReference>
<dbReference type="PANTHER" id="PTHR31956:SF1">
    <property type="entry name" value="NON-SPECIFIC PHOSPHOLIPASE C1"/>
    <property type="match status" value="1"/>
</dbReference>
<organism evidence="4 5">
    <name type="scientific">Pseudonocardia acidicola</name>
    <dbReference type="NCBI Taxonomy" id="2724939"/>
    <lineage>
        <taxon>Bacteria</taxon>
        <taxon>Bacillati</taxon>
        <taxon>Actinomycetota</taxon>
        <taxon>Actinomycetes</taxon>
        <taxon>Pseudonocardiales</taxon>
        <taxon>Pseudonocardiaceae</taxon>
        <taxon>Pseudonocardia</taxon>
    </lineage>
</organism>
<keyword evidence="2" id="KW-0843">Virulence</keyword>
<dbReference type="InterPro" id="IPR007312">
    <property type="entry name" value="Phosphoesterase"/>
</dbReference>
<dbReference type="EMBL" id="JAAXLA010000071">
    <property type="protein sequence ID" value="NMI01013.1"/>
    <property type="molecule type" value="Genomic_DNA"/>
</dbReference>
<accession>A0ABX1SJI8</accession>
<evidence type="ECO:0000313" key="5">
    <source>
        <dbReference type="Proteomes" id="UP000820669"/>
    </source>
</evidence>
<dbReference type="Pfam" id="PF04185">
    <property type="entry name" value="Phosphoesterase"/>
    <property type="match status" value="1"/>
</dbReference>
<dbReference type="Gene3D" id="3.40.720.10">
    <property type="entry name" value="Alkaline Phosphatase, subunit A"/>
    <property type="match status" value="1"/>
</dbReference>
<gene>
    <name evidence="4" type="ORF">HF526_27465</name>
</gene>
<sequence length="307" mass="31979">MPLGAVARPRLFAALFAALTCAVGLAGCGGAGSPGPTGGVSVAPTGPGSAGRPAVPTPDHVVIVVLENKDVDQIIGGSDAPYLTGLAGDGANFTDAHAETHPSQPNYLALFSGDTHGVHDDNCVDSLSGPNLGSALLGAGKTFTGYSEDLPGVGYIGCQDGGYARKHNPWVNFDNLPAEVNRPLSDLPSDYSALPTVAFVIPNLCHDMHDCDVAAGDDWMKQNLDGYVRWAQTHNSLLVVTFDESESTKGDNQIATVFAGPMVKAGEYSEGIDHYRILRTIEDMYGLDHAGKSAQADPITDVWTTGS</sequence>
<feature type="chain" id="PRO_5045932499" evidence="3">
    <location>
        <begin position="27"/>
        <end position="307"/>
    </location>
</feature>
<evidence type="ECO:0000256" key="2">
    <source>
        <dbReference type="ARBA" id="ARBA00023026"/>
    </source>
</evidence>
<dbReference type="Proteomes" id="UP000820669">
    <property type="component" value="Unassembled WGS sequence"/>
</dbReference>
<evidence type="ECO:0000256" key="3">
    <source>
        <dbReference type="SAM" id="SignalP"/>
    </source>
</evidence>
<dbReference type="PANTHER" id="PTHR31956">
    <property type="entry name" value="NON-SPECIFIC PHOSPHOLIPASE C4-RELATED"/>
    <property type="match status" value="1"/>
</dbReference>
<keyword evidence="3" id="KW-0732">Signal</keyword>
<feature type="signal peptide" evidence="3">
    <location>
        <begin position="1"/>
        <end position="26"/>
    </location>
</feature>
<evidence type="ECO:0000256" key="1">
    <source>
        <dbReference type="ARBA" id="ARBA00022801"/>
    </source>
</evidence>
<comment type="caution">
    <text evidence="4">The sequence shown here is derived from an EMBL/GenBank/DDBJ whole genome shotgun (WGS) entry which is preliminary data.</text>
</comment>
<reference evidence="4 5" key="1">
    <citation type="submission" date="2020-04" db="EMBL/GenBank/DDBJ databases">
        <authorList>
            <person name="Klaysubun C."/>
            <person name="Duangmal K."/>
            <person name="Lipun K."/>
        </authorList>
    </citation>
    <scope>NUCLEOTIDE SEQUENCE [LARGE SCALE GENOMIC DNA]</scope>
    <source>
        <strain evidence="4 5">K10HN5</strain>
    </source>
</reference>